<accession>A0ABW2YQ14</accession>
<reference evidence="2" key="1">
    <citation type="journal article" date="2019" name="Int. J. Syst. Evol. Microbiol.">
        <title>The Global Catalogue of Microorganisms (GCM) 10K type strain sequencing project: providing services to taxonomists for standard genome sequencing and annotation.</title>
        <authorList>
            <consortium name="The Broad Institute Genomics Platform"/>
            <consortium name="The Broad Institute Genome Sequencing Center for Infectious Disease"/>
            <person name="Wu L."/>
            <person name="Ma J."/>
        </authorList>
    </citation>
    <scope>NUCLEOTIDE SEQUENCE [LARGE SCALE GENOMIC DNA]</scope>
    <source>
        <strain evidence="2">CCUG 55491</strain>
    </source>
</reference>
<organism evidence="1 2">
    <name type="scientific">Lysobacter koreensis</name>
    <dbReference type="NCBI Taxonomy" id="266122"/>
    <lineage>
        <taxon>Bacteria</taxon>
        <taxon>Pseudomonadati</taxon>
        <taxon>Pseudomonadota</taxon>
        <taxon>Gammaproteobacteria</taxon>
        <taxon>Lysobacterales</taxon>
        <taxon>Lysobacteraceae</taxon>
        <taxon>Lysobacter</taxon>
    </lineage>
</organism>
<name>A0ABW2YQ14_9GAMM</name>
<comment type="caution">
    <text evidence="1">The sequence shown here is derived from an EMBL/GenBank/DDBJ whole genome shotgun (WGS) entry which is preliminary data.</text>
</comment>
<keyword evidence="2" id="KW-1185">Reference proteome</keyword>
<gene>
    <name evidence="1" type="ORF">ACFQZQ_11885</name>
</gene>
<evidence type="ECO:0000313" key="2">
    <source>
        <dbReference type="Proteomes" id="UP001597090"/>
    </source>
</evidence>
<dbReference type="Proteomes" id="UP001597090">
    <property type="component" value="Unassembled WGS sequence"/>
</dbReference>
<evidence type="ECO:0000313" key="1">
    <source>
        <dbReference type="EMBL" id="MFD0739976.1"/>
    </source>
</evidence>
<dbReference type="EMBL" id="JBHTIH010000006">
    <property type="protein sequence ID" value="MFD0739976.1"/>
    <property type="molecule type" value="Genomic_DNA"/>
</dbReference>
<protein>
    <submittedName>
        <fullName evidence="1">Uncharacterized protein</fullName>
    </submittedName>
</protein>
<proteinExistence type="predicted"/>
<dbReference type="RefSeq" id="WP_386813013.1">
    <property type="nucleotide sequence ID" value="NZ_JBHTIH010000006.1"/>
</dbReference>
<sequence>MARSAWRWAWRGRCWSASSARCLATGLFFGYYPARKDSQLHPIEALRQQ</sequence>